<evidence type="ECO:0000256" key="1">
    <source>
        <dbReference type="SAM" id="MobiDB-lite"/>
    </source>
</evidence>
<proteinExistence type="predicted"/>
<dbReference type="AlphaFoldDB" id="A0A914UKZ5"/>
<feature type="compositionally biased region" description="Basic and acidic residues" evidence="1">
    <location>
        <begin position="103"/>
        <end position="128"/>
    </location>
</feature>
<feature type="compositionally biased region" description="Basic and acidic residues" evidence="1">
    <location>
        <begin position="14"/>
        <end position="25"/>
    </location>
</feature>
<protein>
    <submittedName>
        <fullName evidence="3">Uncharacterized protein</fullName>
    </submittedName>
</protein>
<organism evidence="2 3">
    <name type="scientific">Plectus sambesii</name>
    <dbReference type="NCBI Taxonomy" id="2011161"/>
    <lineage>
        <taxon>Eukaryota</taxon>
        <taxon>Metazoa</taxon>
        <taxon>Ecdysozoa</taxon>
        <taxon>Nematoda</taxon>
        <taxon>Chromadorea</taxon>
        <taxon>Plectida</taxon>
        <taxon>Plectina</taxon>
        <taxon>Plectoidea</taxon>
        <taxon>Plectidae</taxon>
        <taxon>Plectus</taxon>
    </lineage>
</organism>
<name>A0A914UKZ5_9BILA</name>
<feature type="compositionally biased region" description="Low complexity" evidence="1">
    <location>
        <begin position="84"/>
        <end position="96"/>
    </location>
</feature>
<feature type="region of interest" description="Disordered" evidence="1">
    <location>
        <begin position="1"/>
        <end position="25"/>
    </location>
</feature>
<evidence type="ECO:0000313" key="2">
    <source>
        <dbReference type="Proteomes" id="UP000887566"/>
    </source>
</evidence>
<evidence type="ECO:0000313" key="3">
    <source>
        <dbReference type="WBParaSite" id="PSAMB.scaffold10874size3771.g33683.t1"/>
    </source>
</evidence>
<accession>A0A914UKZ5</accession>
<keyword evidence="2" id="KW-1185">Reference proteome</keyword>
<dbReference type="Proteomes" id="UP000887566">
    <property type="component" value="Unplaced"/>
</dbReference>
<feature type="region of interest" description="Disordered" evidence="1">
    <location>
        <begin position="74"/>
        <end position="128"/>
    </location>
</feature>
<sequence>MLDDKGYFKTNNVRQDDKPVSSEKMLDYVERKYPVEYRSVSRNRTGNTPANASKVAVAESFKRTFPSLSATAARKLKEEEEDLSSLSGSDTSSNHSGDTDLAELNKRIDNVKLADNDESKPVSKPVKDKKITVWKRLKKRLFS</sequence>
<reference evidence="3" key="1">
    <citation type="submission" date="2022-11" db="UniProtKB">
        <authorList>
            <consortium name="WormBaseParasite"/>
        </authorList>
    </citation>
    <scope>IDENTIFICATION</scope>
</reference>
<dbReference type="WBParaSite" id="PSAMB.scaffold10874size3771.g33683.t1">
    <property type="protein sequence ID" value="PSAMB.scaffold10874size3771.g33683.t1"/>
    <property type="gene ID" value="PSAMB.scaffold10874size3771.g33683"/>
</dbReference>